<dbReference type="Proteomes" id="UP000322214">
    <property type="component" value="Chromosome"/>
</dbReference>
<protein>
    <submittedName>
        <fullName evidence="1">Uncharacterized protein</fullName>
    </submittedName>
</protein>
<sequence length="87" mass="9878">MSSESKPKLTLNLPCPGGGQIQAAVWENEQSKDGETFTSHGVTIQRRYYDDEDKKWKSAKGFKDIDLLTLAFAAQELYRQIQGQKQK</sequence>
<evidence type="ECO:0000313" key="1">
    <source>
        <dbReference type="EMBL" id="QEG21007.1"/>
    </source>
</evidence>
<keyword evidence="2" id="KW-1185">Reference proteome</keyword>
<accession>A0A5B9P385</accession>
<organism evidence="1 2">
    <name type="scientific">Mariniblastus fucicola</name>
    <dbReference type="NCBI Taxonomy" id="980251"/>
    <lineage>
        <taxon>Bacteria</taxon>
        <taxon>Pseudomonadati</taxon>
        <taxon>Planctomycetota</taxon>
        <taxon>Planctomycetia</taxon>
        <taxon>Pirellulales</taxon>
        <taxon>Pirellulaceae</taxon>
        <taxon>Mariniblastus</taxon>
    </lineage>
</organism>
<dbReference type="STRING" id="980251.GCA_001642875_03142"/>
<dbReference type="EMBL" id="CP042912">
    <property type="protein sequence ID" value="QEG21007.1"/>
    <property type="molecule type" value="Genomic_DNA"/>
</dbReference>
<name>A0A5B9P385_9BACT</name>
<dbReference type="AlphaFoldDB" id="A0A5B9P385"/>
<dbReference type="KEGG" id="mff:MFFC18_08590"/>
<reference evidence="1 2" key="1">
    <citation type="submission" date="2019-08" db="EMBL/GenBank/DDBJ databases">
        <title>Deep-cultivation of Planctomycetes and their phenomic and genomic characterization uncovers novel biology.</title>
        <authorList>
            <person name="Wiegand S."/>
            <person name="Jogler M."/>
            <person name="Boedeker C."/>
            <person name="Pinto D."/>
            <person name="Vollmers J."/>
            <person name="Rivas-Marin E."/>
            <person name="Kohn T."/>
            <person name="Peeters S.H."/>
            <person name="Heuer A."/>
            <person name="Rast P."/>
            <person name="Oberbeckmann S."/>
            <person name="Bunk B."/>
            <person name="Jeske O."/>
            <person name="Meyerdierks A."/>
            <person name="Storesund J.E."/>
            <person name="Kallscheuer N."/>
            <person name="Luecker S."/>
            <person name="Lage O.M."/>
            <person name="Pohl T."/>
            <person name="Merkel B.J."/>
            <person name="Hornburger P."/>
            <person name="Mueller R.-W."/>
            <person name="Bruemmer F."/>
            <person name="Labrenz M."/>
            <person name="Spormann A.M."/>
            <person name="Op den Camp H."/>
            <person name="Overmann J."/>
            <person name="Amann R."/>
            <person name="Jetten M.S.M."/>
            <person name="Mascher T."/>
            <person name="Medema M.H."/>
            <person name="Devos D.P."/>
            <person name="Kaster A.-K."/>
            <person name="Ovreas L."/>
            <person name="Rohde M."/>
            <person name="Galperin M.Y."/>
            <person name="Jogler C."/>
        </authorList>
    </citation>
    <scope>NUCLEOTIDE SEQUENCE [LARGE SCALE GENOMIC DNA]</scope>
    <source>
        <strain evidence="1 2">FC18</strain>
    </source>
</reference>
<proteinExistence type="predicted"/>
<evidence type="ECO:0000313" key="2">
    <source>
        <dbReference type="Proteomes" id="UP000322214"/>
    </source>
</evidence>
<dbReference type="RefSeq" id="WP_075085369.1">
    <property type="nucleotide sequence ID" value="NZ_CP042912.1"/>
</dbReference>
<gene>
    <name evidence="1" type="ORF">MFFC18_08590</name>
</gene>